<dbReference type="AlphaFoldDB" id="Q024R9"/>
<organism evidence="1">
    <name type="scientific">Solibacter usitatus (strain Ellin6076)</name>
    <dbReference type="NCBI Taxonomy" id="234267"/>
    <lineage>
        <taxon>Bacteria</taxon>
        <taxon>Pseudomonadati</taxon>
        <taxon>Acidobacteriota</taxon>
        <taxon>Terriglobia</taxon>
        <taxon>Bryobacterales</taxon>
        <taxon>Solibacteraceae</taxon>
        <taxon>Candidatus Solibacter</taxon>
    </lineage>
</organism>
<proteinExistence type="predicted"/>
<dbReference type="InParanoid" id="Q024R9"/>
<dbReference type="KEGG" id="sus:Acid_2518"/>
<protein>
    <submittedName>
        <fullName evidence="1">Uncharacterized protein</fullName>
    </submittedName>
</protein>
<dbReference type="HOGENOM" id="CLU_1915719_0_0_0"/>
<dbReference type="STRING" id="234267.Acid_2518"/>
<dbReference type="EMBL" id="CP000473">
    <property type="protein sequence ID" value="ABJ83507.1"/>
    <property type="molecule type" value="Genomic_DNA"/>
</dbReference>
<accession>Q024R9</accession>
<sequence length="132" mass="14848" precursor="true">MTSRVAILLMIFSAAMYGQRRVDPKNSYNRVICVVPMVGKGTTDDPKRPQYAPWPAAQDPDGITGFFFQPSDDGTLAIVEFVSRNRAALLPMLNDKTIKTFEESRQTKAAIEAAVKPFRKDFDLSKFRMVMP</sequence>
<gene>
    <name evidence="1" type="ordered locus">Acid_2518</name>
</gene>
<reference evidence="1" key="1">
    <citation type="submission" date="2006-10" db="EMBL/GenBank/DDBJ databases">
        <title>Complete sequence of Solibacter usitatus Ellin6076.</title>
        <authorList>
            <consortium name="US DOE Joint Genome Institute"/>
            <person name="Copeland A."/>
            <person name="Lucas S."/>
            <person name="Lapidus A."/>
            <person name="Barry K."/>
            <person name="Detter J.C."/>
            <person name="Glavina del Rio T."/>
            <person name="Hammon N."/>
            <person name="Israni S."/>
            <person name="Dalin E."/>
            <person name="Tice H."/>
            <person name="Pitluck S."/>
            <person name="Thompson L.S."/>
            <person name="Brettin T."/>
            <person name="Bruce D."/>
            <person name="Han C."/>
            <person name="Tapia R."/>
            <person name="Gilna P."/>
            <person name="Schmutz J."/>
            <person name="Larimer F."/>
            <person name="Land M."/>
            <person name="Hauser L."/>
            <person name="Kyrpides N."/>
            <person name="Mikhailova N."/>
            <person name="Janssen P.H."/>
            <person name="Kuske C.R."/>
            <person name="Richardson P."/>
        </authorList>
    </citation>
    <scope>NUCLEOTIDE SEQUENCE</scope>
    <source>
        <strain evidence="1">Ellin6076</strain>
    </source>
</reference>
<evidence type="ECO:0000313" key="1">
    <source>
        <dbReference type="EMBL" id="ABJ83507.1"/>
    </source>
</evidence>
<dbReference type="OrthoDB" id="132720at2"/>
<name>Q024R9_SOLUE</name>